<proteinExistence type="predicted"/>
<sequence>MGLEFGQRSVSRRHTVHAIGTGVAIGLAGCLGGSPDSAPEPVDLSGQKTDYQGGMVIGDHGGPNGQVFYADARPEPRQGPAEDGEDTAHLAWFHTLAHGLFPYHFDMVADGAEATAIYVTDYSRVDWKIPDGTERKKMPAPTAPETFADATGLTYAVETDVMGGMGPELLPFSDDGEAETFADDHGGRTLEYDDIDRSLVEGIQMTGME</sequence>
<name>A0ABV4IP78_9EURY</name>
<dbReference type="PANTHER" id="PTHR41247">
    <property type="entry name" value="HTH-TYPE TRANSCRIPTIONAL REPRESSOR YCNK"/>
    <property type="match status" value="1"/>
</dbReference>
<dbReference type="PANTHER" id="PTHR41247:SF1">
    <property type="entry name" value="HTH-TYPE TRANSCRIPTIONAL REPRESSOR YCNK"/>
    <property type="match status" value="1"/>
</dbReference>
<protein>
    <submittedName>
        <fullName evidence="1">Nitrous oxide reductase accessory protein NosL</fullName>
    </submittedName>
</protein>
<evidence type="ECO:0000313" key="1">
    <source>
        <dbReference type="EMBL" id="MEZ3167428.1"/>
    </source>
</evidence>
<dbReference type="InterPro" id="IPR008719">
    <property type="entry name" value="N2O_reductase_NosL"/>
</dbReference>
<accession>A0ABV4IP78</accession>
<dbReference type="RefSeq" id="WP_343776617.1">
    <property type="nucleotide sequence ID" value="NZ_BAAADQ010000002.1"/>
</dbReference>
<reference evidence="1 2" key="1">
    <citation type="submission" date="2024-06" db="EMBL/GenBank/DDBJ databases">
        <title>Halorubrum miltondacostae sp. nov., a potential PHA producer isolated from an inland solar saltern in Rio Maior, Portugal.</title>
        <authorList>
            <person name="Albuquerque L."/>
            <person name="Viver T."/>
            <person name="Barroso C."/>
            <person name="Claudino R."/>
            <person name="Galvan M."/>
            <person name="Simoes G."/>
            <person name="Lobo Da Cunha A."/>
            <person name="Egas C."/>
        </authorList>
    </citation>
    <scope>NUCLEOTIDE SEQUENCE [LARGE SCALE GENOMIC DNA]</scope>
    <source>
        <strain evidence="1 2">DSM 18646</strain>
    </source>
</reference>
<dbReference type="Proteomes" id="UP001567571">
    <property type="component" value="Unassembled WGS sequence"/>
</dbReference>
<evidence type="ECO:0000313" key="2">
    <source>
        <dbReference type="Proteomes" id="UP001567571"/>
    </source>
</evidence>
<dbReference type="SUPFAM" id="SSF160387">
    <property type="entry name" value="NosL/MerB-like"/>
    <property type="match status" value="1"/>
</dbReference>
<keyword evidence="2" id="KW-1185">Reference proteome</keyword>
<dbReference type="EMBL" id="JBEDNW010000004">
    <property type="protein sequence ID" value="MEZ3167428.1"/>
    <property type="molecule type" value="Genomic_DNA"/>
</dbReference>
<comment type="caution">
    <text evidence="1">The sequence shown here is derived from an EMBL/GenBank/DDBJ whole genome shotgun (WGS) entry which is preliminary data.</text>
</comment>
<organism evidence="1 2">
    <name type="scientific">Halorubrum ejinorense</name>
    <dbReference type="NCBI Taxonomy" id="425309"/>
    <lineage>
        <taxon>Archaea</taxon>
        <taxon>Methanobacteriati</taxon>
        <taxon>Methanobacteriota</taxon>
        <taxon>Stenosarchaea group</taxon>
        <taxon>Halobacteria</taxon>
        <taxon>Halobacteriales</taxon>
        <taxon>Haloferacaceae</taxon>
        <taxon>Halorubrum</taxon>
    </lineage>
</organism>
<dbReference type="Gene3D" id="3.30.70.2050">
    <property type="match status" value="1"/>
</dbReference>
<gene>
    <name evidence="1" type="ORF">ABNG02_08835</name>
</gene>
<dbReference type="Pfam" id="PF05573">
    <property type="entry name" value="NosL"/>
    <property type="match status" value="1"/>
</dbReference>